<accession>A0A6D2I7H2</accession>
<evidence type="ECO:0000313" key="2">
    <source>
        <dbReference type="EMBL" id="CAA7025756.1"/>
    </source>
</evidence>
<dbReference type="EMBL" id="CACVBM020001032">
    <property type="protein sequence ID" value="CAA7025756.1"/>
    <property type="molecule type" value="Genomic_DNA"/>
</dbReference>
<organism evidence="2 4">
    <name type="scientific">Microthlaspi erraticum</name>
    <dbReference type="NCBI Taxonomy" id="1685480"/>
    <lineage>
        <taxon>Eukaryota</taxon>
        <taxon>Viridiplantae</taxon>
        <taxon>Streptophyta</taxon>
        <taxon>Embryophyta</taxon>
        <taxon>Tracheophyta</taxon>
        <taxon>Spermatophyta</taxon>
        <taxon>Magnoliopsida</taxon>
        <taxon>eudicotyledons</taxon>
        <taxon>Gunneridae</taxon>
        <taxon>Pentapetalae</taxon>
        <taxon>rosids</taxon>
        <taxon>malvids</taxon>
        <taxon>Brassicales</taxon>
        <taxon>Brassicaceae</taxon>
        <taxon>Coluteocarpeae</taxon>
        <taxon>Microthlaspi</taxon>
    </lineage>
</organism>
<protein>
    <submittedName>
        <fullName evidence="2">Uncharacterized protein</fullName>
    </submittedName>
</protein>
<evidence type="ECO:0000313" key="3">
    <source>
        <dbReference type="EMBL" id="CAA7046298.1"/>
    </source>
</evidence>
<reference evidence="2 4" key="1">
    <citation type="submission" date="2020-01" db="EMBL/GenBank/DDBJ databases">
        <authorList>
            <person name="Mishra B."/>
        </authorList>
    </citation>
    <scope>NUCLEOTIDE SEQUENCE [LARGE SCALE GENOMIC DNA]</scope>
</reference>
<evidence type="ECO:0000313" key="4">
    <source>
        <dbReference type="Proteomes" id="UP000467841"/>
    </source>
</evidence>
<feature type="compositionally biased region" description="Basic and acidic residues" evidence="1">
    <location>
        <begin position="1"/>
        <end position="17"/>
    </location>
</feature>
<proteinExistence type="predicted"/>
<dbReference type="EMBL" id="CACVBM020001341">
    <property type="protein sequence ID" value="CAA7046298.1"/>
    <property type="molecule type" value="Genomic_DNA"/>
</dbReference>
<dbReference type="OrthoDB" id="1109675at2759"/>
<gene>
    <name evidence="2" type="ORF">MERR_LOCUS12991</name>
    <name evidence="3" type="ORF">MERR_LOCUS33533</name>
</gene>
<evidence type="ECO:0000256" key="1">
    <source>
        <dbReference type="SAM" id="MobiDB-lite"/>
    </source>
</evidence>
<feature type="region of interest" description="Disordered" evidence="1">
    <location>
        <begin position="1"/>
        <end position="48"/>
    </location>
</feature>
<dbReference type="Proteomes" id="UP000467841">
    <property type="component" value="Unassembled WGS sequence"/>
</dbReference>
<feature type="compositionally biased region" description="Basic residues" evidence="1">
    <location>
        <begin position="18"/>
        <end position="29"/>
    </location>
</feature>
<feature type="compositionally biased region" description="Polar residues" evidence="1">
    <location>
        <begin position="65"/>
        <end position="83"/>
    </location>
</feature>
<name>A0A6D2I7H2_9BRAS</name>
<keyword evidence="4" id="KW-1185">Reference proteome</keyword>
<feature type="region of interest" description="Disordered" evidence="1">
    <location>
        <begin position="65"/>
        <end position="84"/>
    </location>
</feature>
<dbReference type="AlphaFoldDB" id="A0A6D2I7H2"/>
<sequence>MKEERAEPNKGSIEKKREKWRQRDRHRRQSMSQEEREKHLAQRRRNYQLRKERAELSLIDFQSQSITGGNQAALTSPPETGASSVPLVESDEIAGIPEKKMAKLLGPIRLSRVKHIARNLSKFNVTSVQESKGE</sequence>